<dbReference type="AlphaFoldDB" id="A0AAD9P827"/>
<dbReference type="FunFam" id="3.40.50.300:FF:000335">
    <property type="entry name" value="ATP binding cassette subfamily A member 5"/>
    <property type="match status" value="1"/>
</dbReference>
<evidence type="ECO:0000256" key="7">
    <source>
        <dbReference type="ARBA" id="ARBA00022989"/>
    </source>
</evidence>
<evidence type="ECO:0000256" key="4">
    <source>
        <dbReference type="ARBA" id="ARBA00022692"/>
    </source>
</evidence>
<keyword evidence="5" id="KW-0547">Nucleotide-binding</keyword>
<dbReference type="InterPro" id="IPR026082">
    <property type="entry name" value="ABCA"/>
</dbReference>
<dbReference type="CDD" id="cd03263">
    <property type="entry name" value="ABC_subfamily_A"/>
    <property type="match status" value="1"/>
</dbReference>
<keyword evidence="6" id="KW-0067">ATP-binding</keyword>
<dbReference type="Pfam" id="PF23321">
    <property type="entry name" value="R1_ABCA1"/>
    <property type="match status" value="1"/>
</dbReference>
<feature type="domain" description="ABC transporter" evidence="10">
    <location>
        <begin position="82"/>
        <end position="319"/>
    </location>
</feature>
<feature type="transmembrane region" description="Helical" evidence="9">
    <location>
        <begin position="6"/>
        <end position="27"/>
    </location>
</feature>
<evidence type="ECO:0000256" key="2">
    <source>
        <dbReference type="ARBA" id="ARBA00008869"/>
    </source>
</evidence>
<dbReference type="SUPFAM" id="SSF52540">
    <property type="entry name" value="P-loop containing nucleoside triphosphate hydrolases"/>
    <property type="match status" value="1"/>
</dbReference>
<evidence type="ECO:0000256" key="6">
    <source>
        <dbReference type="ARBA" id="ARBA00022840"/>
    </source>
</evidence>
<dbReference type="PROSITE" id="PS50893">
    <property type="entry name" value="ABC_TRANSPORTER_2"/>
    <property type="match status" value="1"/>
</dbReference>
<dbReference type="InterPro" id="IPR017871">
    <property type="entry name" value="ABC_transporter-like_CS"/>
</dbReference>
<dbReference type="PANTHER" id="PTHR19229">
    <property type="entry name" value="ATP-BINDING CASSETTE TRANSPORTER SUBFAMILY A ABCA"/>
    <property type="match status" value="1"/>
</dbReference>
<proteinExistence type="inferred from homology"/>
<organism evidence="11 12">
    <name type="scientific">Ridgeia piscesae</name>
    <name type="common">Tubeworm</name>
    <dbReference type="NCBI Taxonomy" id="27915"/>
    <lineage>
        <taxon>Eukaryota</taxon>
        <taxon>Metazoa</taxon>
        <taxon>Spiralia</taxon>
        <taxon>Lophotrochozoa</taxon>
        <taxon>Annelida</taxon>
        <taxon>Polychaeta</taxon>
        <taxon>Sedentaria</taxon>
        <taxon>Canalipalpata</taxon>
        <taxon>Sabellida</taxon>
        <taxon>Siboglinidae</taxon>
        <taxon>Ridgeia</taxon>
    </lineage>
</organism>
<dbReference type="GO" id="GO:0140359">
    <property type="term" value="F:ABC-type transporter activity"/>
    <property type="evidence" value="ECO:0007669"/>
    <property type="project" value="InterPro"/>
</dbReference>
<sequence length="412" mass="46170">MEEEGVGQILVAYLMQGAAYSCLLLLFDTGILMKIYYNLLLLQVRLDTKDDTKGEIGDDDVALERSRVLAMSPYQKRFGDVVILDHLTKVYAKFMKPSKAHLAVDRLTLGIPRGECFGLLGVNGAGKTTTFKMLTGLEMMTSGTAYLAGHDITNEIAQSHQHVGYSAQFDTLHDYLTCRETLWMYAYIRGITSEYIPDEVDRLLQTMLLEPFADKRAGTLSGGNKRKLSVAVAMIGEPLVTLLDEPTCGLDPVAQRQAWQVFSQFRESGRTIVLSSHSMDECEALCNRLVIMVGGRFQCIGSLQHLKSKFGKDYMLMIQMSRNETGEFEDSKLLQQFLKEHFPGCVLMSTQHGQLHYSVPETAVSWPTLFSALEEAKNDCANHMEDYSICQTTLEQIFIDFARDSSNRGSEP</sequence>
<comment type="subcellular location">
    <subcellularLocation>
        <location evidence="1">Membrane</location>
        <topology evidence="1">Multi-pass membrane protein</topology>
    </subcellularLocation>
</comment>
<evidence type="ECO:0000256" key="8">
    <source>
        <dbReference type="ARBA" id="ARBA00023136"/>
    </source>
</evidence>
<dbReference type="GO" id="GO:0016887">
    <property type="term" value="F:ATP hydrolysis activity"/>
    <property type="evidence" value="ECO:0007669"/>
    <property type="project" value="InterPro"/>
</dbReference>
<dbReference type="InterPro" id="IPR027417">
    <property type="entry name" value="P-loop_NTPase"/>
</dbReference>
<dbReference type="PANTHER" id="PTHR19229:SF250">
    <property type="entry name" value="ABC TRANSPORTER DOMAIN-CONTAINING PROTEIN-RELATED"/>
    <property type="match status" value="1"/>
</dbReference>
<comment type="similarity">
    <text evidence="2">Belongs to the ABC transporter superfamily. ABCA family.</text>
</comment>
<evidence type="ECO:0000259" key="10">
    <source>
        <dbReference type="PROSITE" id="PS50893"/>
    </source>
</evidence>
<evidence type="ECO:0000313" key="11">
    <source>
        <dbReference type="EMBL" id="KAK2189862.1"/>
    </source>
</evidence>
<dbReference type="GO" id="GO:0005319">
    <property type="term" value="F:lipid transporter activity"/>
    <property type="evidence" value="ECO:0007669"/>
    <property type="project" value="TreeGrafter"/>
</dbReference>
<evidence type="ECO:0000256" key="5">
    <source>
        <dbReference type="ARBA" id="ARBA00022741"/>
    </source>
</evidence>
<dbReference type="Pfam" id="PF00005">
    <property type="entry name" value="ABC_tran"/>
    <property type="match status" value="1"/>
</dbReference>
<dbReference type="EMBL" id="JAODUO010000095">
    <property type="protein sequence ID" value="KAK2189862.1"/>
    <property type="molecule type" value="Genomic_DNA"/>
</dbReference>
<evidence type="ECO:0000256" key="9">
    <source>
        <dbReference type="SAM" id="Phobius"/>
    </source>
</evidence>
<evidence type="ECO:0000256" key="3">
    <source>
        <dbReference type="ARBA" id="ARBA00022448"/>
    </source>
</evidence>
<accession>A0AAD9P827</accession>
<evidence type="ECO:0000256" key="1">
    <source>
        <dbReference type="ARBA" id="ARBA00004141"/>
    </source>
</evidence>
<dbReference type="GO" id="GO:0005524">
    <property type="term" value="F:ATP binding"/>
    <property type="evidence" value="ECO:0007669"/>
    <property type="project" value="UniProtKB-KW"/>
</dbReference>
<comment type="caution">
    <text evidence="11">The sequence shown here is derived from an EMBL/GenBank/DDBJ whole genome shotgun (WGS) entry which is preliminary data.</text>
</comment>
<dbReference type="GO" id="GO:0016020">
    <property type="term" value="C:membrane"/>
    <property type="evidence" value="ECO:0007669"/>
    <property type="project" value="UniProtKB-SubCell"/>
</dbReference>
<keyword evidence="7 9" id="KW-1133">Transmembrane helix</keyword>
<dbReference type="Gene3D" id="3.40.50.300">
    <property type="entry name" value="P-loop containing nucleotide triphosphate hydrolases"/>
    <property type="match status" value="1"/>
</dbReference>
<dbReference type="InterPro" id="IPR056264">
    <property type="entry name" value="R2_ABCA1-4-like"/>
</dbReference>
<keyword evidence="4 9" id="KW-0812">Transmembrane</keyword>
<name>A0AAD9P827_RIDPI</name>
<gene>
    <name evidence="11" type="ORF">NP493_95g04016</name>
</gene>
<dbReference type="InterPro" id="IPR003439">
    <property type="entry name" value="ABC_transporter-like_ATP-bd"/>
</dbReference>
<reference evidence="11" key="1">
    <citation type="journal article" date="2023" name="Mol. Biol. Evol.">
        <title>Third-Generation Sequencing Reveals the Adaptive Role of the Epigenome in Three Deep-Sea Polychaetes.</title>
        <authorList>
            <person name="Perez M."/>
            <person name="Aroh O."/>
            <person name="Sun Y."/>
            <person name="Lan Y."/>
            <person name="Juniper S.K."/>
            <person name="Young C.R."/>
            <person name="Angers B."/>
            <person name="Qian P.Y."/>
        </authorList>
    </citation>
    <scope>NUCLEOTIDE SEQUENCE</scope>
    <source>
        <strain evidence="11">R07B-5</strain>
    </source>
</reference>
<keyword evidence="3" id="KW-0813">Transport</keyword>
<evidence type="ECO:0000313" key="12">
    <source>
        <dbReference type="Proteomes" id="UP001209878"/>
    </source>
</evidence>
<dbReference type="Proteomes" id="UP001209878">
    <property type="component" value="Unassembled WGS sequence"/>
</dbReference>
<keyword evidence="12" id="KW-1185">Reference proteome</keyword>
<dbReference type="PROSITE" id="PS00211">
    <property type="entry name" value="ABC_TRANSPORTER_1"/>
    <property type="match status" value="1"/>
</dbReference>
<keyword evidence="8 9" id="KW-0472">Membrane</keyword>
<protein>
    <recommendedName>
        <fullName evidence="10">ABC transporter domain-containing protein</fullName>
    </recommendedName>
</protein>